<accession>A0A8J5SYT1</accession>
<sequence length="109" mass="12654">MGSDTEMNRNCRPPLQSSTVERIGSVHLQMFAIDFQRAFNIHDKLYIGLSGLAADAQTLYQWLVFRHKLYLLWEERDVKPQHLLASSPHSSTRKVSKRSKDIQCSSSYW</sequence>
<name>A0A8J5SYT1_ZIZPA</name>
<keyword evidence="3" id="KW-1185">Reference proteome</keyword>
<evidence type="ECO:0000313" key="3">
    <source>
        <dbReference type="Proteomes" id="UP000729402"/>
    </source>
</evidence>
<dbReference type="EMBL" id="JAAALK010000283">
    <property type="protein sequence ID" value="KAG8069701.1"/>
    <property type="molecule type" value="Genomic_DNA"/>
</dbReference>
<protein>
    <submittedName>
        <fullName evidence="2">Uncharacterized protein</fullName>
    </submittedName>
</protein>
<dbReference type="EMBL" id="JAAALK010000283">
    <property type="protein sequence ID" value="KAG8069700.1"/>
    <property type="molecule type" value="Genomic_DNA"/>
</dbReference>
<dbReference type="InterPro" id="IPR001353">
    <property type="entry name" value="Proteasome_sua/b"/>
</dbReference>
<gene>
    <name evidence="2" type="ORF">GUJ93_ZPchr0006g43755</name>
</gene>
<proteinExistence type="predicted"/>
<dbReference type="GO" id="GO:0051603">
    <property type="term" value="P:proteolysis involved in protein catabolic process"/>
    <property type="evidence" value="ECO:0007669"/>
    <property type="project" value="InterPro"/>
</dbReference>
<dbReference type="OrthoDB" id="204949at2759"/>
<evidence type="ECO:0000313" key="2">
    <source>
        <dbReference type="EMBL" id="KAG8069700.1"/>
    </source>
</evidence>
<reference evidence="2" key="2">
    <citation type="submission" date="2021-02" db="EMBL/GenBank/DDBJ databases">
        <authorList>
            <person name="Kimball J.A."/>
            <person name="Haas M.W."/>
            <person name="Macchietto M."/>
            <person name="Kono T."/>
            <person name="Duquette J."/>
            <person name="Shao M."/>
        </authorList>
    </citation>
    <scope>NUCLEOTIDE SEQUENCE</scope>
    <source>
        <tissue evidence="2">Fresh leaf tissue</tissue>
    </source>
</reference>
<feature type="region of interest" description="Disordered" evidence="1">
    <location>
        <begin position="84"/>
        <end position="109"/>
    </location>
</feature>
<dbReference type="AlphaFoldDB" id="A0A8J5SYT1"/>
<dbReference type="Pfam" id="PF00227">
    <property type="entry name" value="Proteasome"/>
    <property type="match status" value="1"/>
</dbReference>
<evidence type="ECO:0000256" key="1">
    <source>
        <dbReference type="SAM" id="MobiDB-lite"/>
    </source>
</evidence>
<organism evidence="2 3">
    <name type="scientific">Zizania palustris</name>
    <name type="common">Northern wild rice</name>
    <dbReference type="NCBI Taxonomy" id="103762"/>
    <lineage>
        <taxon>Eukaryota</taxon>
        <taxon>Viridiplantae</taxon>
        <taxon>Streptophyta</taxon>
        <taxon>Embryophyta</taxon>
        <taxon>Tracheophyta</taxon>
        <taxon>Spermatophyta</taxon>
        <taxon>Magnoliopsida</taxon>
        <taxon>Liliopsida</taxon>
        <taxon>Poales</taxon>
        <taxon>Poaceae</taxon>
        <taxon>BOP clade</taxon>
        <taxon>Oryzoideae</taxon>
        <taxon>Oryzeae</taxon>
        <taxon>Zizaniinae</taxon>
        <taxon>Zizania</taxon>
    </lineage>
</organism>
<dbReference type="Proteomes" id="UP000729402">
    <property type="component" value="Unassembled WGS sequence"/>
</dbReference>
<reference evidence="2" key="1">
    <citation type="journal article" date="2021" name="bioRxiv">
        <title>Whole Genome Assembly and Annotation of Northern Wild Rice, Zizania palustris L., Supports a Whole Genome Duplication in the Zizania Genus.</title>
        <authorList>
            <person name="Haas M."/>
            <person name="Kono T."/>
            <person name="Macchietto M."/>
            <person name="Millas R."/>
            <person name="McGilp L."/>
            <person name="Shao M."/>
            <person name="Duquette J."/>
            <person name="Hirsch C.N."/>
            <person name="Kimball J."/>
        </authorList>
    </citation>
    <scope>NUCLEOTIDE SEQUENCE</scope>
    <source>
        <tissue evidence="2">Fresh leaf tissue</tissue>
    </source>
</reference>
<dbReference type="GO" id="GO:0005839">
    <property type="term" value="C:proteasome core complex"/>
    <property type="evidence" value="ECO:0007669"/>
    <property type="project" value="InterPro"/>
</dbReference>
<comment type="caution">
    <text evidence="2">The sequence shown here is derived from an EMBL/GenBank/DDBJ whole genome shotgun (WGS) entry which is preliminary data.</text>
</comment>